<accession>A0A3P8JKN4</accession>
<dbReference type="Proteomes" id="UP000274346">
    <property type="component" value="Chromosome"/>
</dbReference>
<dbReference type="InterPro" id="IPR036866">
    <property type="entry name" value="RibonucZ/Hydroxyglut_hydro"/>
</dbReference>
<comment type="similarity">
    <text evidence="1">Belongs to the metallo-beta-lactamase superfamily.</text>
</comment>
<evidence type="ECO:0000256" key="2">
    <source>
        <dbReference type="ARBA" id="ARBA00022723"/>
    </source>
</evidence>
<dbReference type="EC" id="3.1.1.81" evidence="6"/>
<dbReference type="SUPFAM" id="SSF56281">
    <property type="entry name" value="Metallo-hydrolase/oxidoreductase"/>
    <property type="match status" value="1"/>
</dbReference>
<dbReference type="CDD" id="cd07720">
    <property type="entry name" value="OPHC2-like_MBL-fold"/>
    <property type="match status" value="1"/>
</dbReference>
<keyword evidence="4" id="KW-0862">Zinc</keyword>
<sequence>MSIINSISRRVGDYRVTALSDGNMSVSLGILSGIDPAEADARLRAAGMTDPQALHINAYLIRGRGRTILVDSGTGGRNKAGGELPERLRQLGIVPADVDTILLTHGHPDHIGGLLDADGEAVYKNARLYLHPREVAYWQDDALMMRASERVQGNFTLFRRTLAAYEARVNLLTDDEVLPGIRPVWLPGHTPGHSGFRIAAGDKPLLIWGDIVHFPHIQSALPAVAIAFDADPAEAAETRRRILAQAASEQWLIAGMHLASAGFARLKAVDGGYRIVYQQA</sequence>
<dbReference type="KEGG" id="rtg:NCTC13098_03757"/>
<evidence type="ECO:0000256" key="1">
    <source>
        <dbReference type="ARBA" id="ARBA00007749"/>
    </source>
</evidence>
<dbReference type="SMART" id="SM00849">
    <property type="entry name" value="Lactamase_B"/>
    <property type="match status" value="1"/>
</dbReference>
<dbReference type="Gene3D" id="3.60.15.10">
    <property type="entry name" value="Ribonuclease Z/Hydroxyacylglutathione hydrolase-like"/>
    <property type="match status" value="1"/>
</dbReference>
<dbReference type="InterPro" id="IPR001279">
    <property type="entry name" value="Metallo-B-lactamas"/>
</dbReference>
<dbReference type="Pfam" id="PF00753">
    <property type="entry name" value="Lactamase_B"/>
    <property type="match status" value="1"/>
</dbReference>
<evidence type="ECO:0000259" key="5">
    <source>
        <dbReference type="SMART" id="SM00849"/>
    </source>
</evidence>
<reference evidence="6 7" key="1">
    <citation type="submission" date="2018-12" db="EMBL/GenBank/DDBJ databases">
        <authorList>
            <consortium name="Pathogen Informatics"/>
        </authorList>
    </citation>
    <scope>NUCLEOTIDE SEQUENCE [LARGE SCALE GENOMIC DNA]</scope>
    <source>
        <strain evidence="6 7">NCTC13098</strain>
    </source>
</reference>
<dbReference type="GO" id="GO:0046872">
    <property type="term" value="F:metal ion binding"/>
    <property type="evidence" value="ECO:0007669"/>
    <property type="project" value="UniProtKB-KW"/>
</dbReference>
<evidence type="ECO:0000256" key="3">
    <source>
        <dbReference type="ARBA" id="ARBA00022801"/>
    </source>
</evidence>
<keyword evidence="3 6" id="KW-0378">Hydrolase</keyword>
<dbReference type="InterPro" id="IPR051013">
    <property type="entry name" value="MBL_superfamily_lactonases"/>
</dbReference>
<keyword evidence="2" id="KW-0479">Metal-binding</keyword>
<dbReference type="GO" id="GO:0102007">
    <property type="term" value="F:acyl-L-homoserine-lactone lactonohydrolase activity"/>
    <property type="evidence" value="ECO:0007669"/>
    <property type="project" value="UniProtKB-EC"/>
</dbReference>
<protein>
    <submittedName>
        <fullName evidence="6">N-acyl homoserine lactonase AiiB</fullName>
        <ecNumber evidence="6">3.1.1.81</ecNumber>
    </submittedName>
</protein>
<dbReference type="AlphaFoldDB" id="A0A3P8JKN4"/>
<dbReference type="PANTHER" id="PTHR42978:SF6">
    <property type="entry name" value="QUORUM-QUENCHING LACTONASE YTNP-RELATED"/>
    <property type="match status" value="1"/>
</dbReference>
<dbReference type="PANTHER" id="PTHR42978">
    <property type="entry name" value="QUORUM-QUENCHING LACTONASE YTNP-RELATED-RELATED"/>
    <property type="match status" value="1"/>
</dbReference>
<evidence type="ECO:0000313" key="6">
    <source>
        <dbReference type="EMBL" id="VDR27388.1"/>
    </source>
</evidence>
<evidence type="ECO:0000313" key="7">
    <source>
        <dbReference type="Proteomes" id="UP000274346"/>
    </source>
</evidence>
<feature type="domain" description="Metallo-beta-lactamase" evidence="5">
    <location>
        <begin position="55"/>
        <end position="257"/>
    </location>
</feature>
<dbReference type="EMBL" id="LR131271">
    <property type="protein sequence ID" value="VDR27388.1"/>
    <property type="molecule type" value="Genomic_DNA"/>
</dbReference>
<proteinExistence type="inferred from homology"/>
<organism evidence="6 7">
    <name type="scientific">Raoultella terrigena</name>
    <name type="common">Klebsiella terrigena</name>
    <dbReference type="NCBI Taxonomy" id="577"/>
    <lineage>
        <taxon>Bacteria</taxon>
        <taxon>Pseudomonadati</taxon>
        <taxon>Pseudomonadota</taxon>
        <taxon>Gammaproteobacteria</taxon>
        <taxon>Enterobacterales</taxon>
        <taxon>Enterobacteriaceae</taxon>
        <taxon>Klebsiella/Raoultella group</taxon>
        <taxon>Raoultella</taxon>
    </lineage>
</organism>
<evidence type="ECO:0000256" key="4">
    <source>
        <dbReference type="ARBA" id="ARBA00022833"/>
    </source>
</evidence>
<name>A0A3P8JKN4_RAOTE</name>
<gene>
    <name evidence="6" type="primary">aiiB</name>
    <name evidence="6" type="ORF">NCTC13098_03757</name>
</gene>